<evidence type="ECO:0008006" key="4">
    <source>
        <dbReference type="Google" id="ProtNLM"/>
    </source>
</evidence>
<proteinExistence type="predicted"/>
<accession>A0ABN6L2L3</accession>
<dbReference type="CDD" id="cd16325">
    <property type="entry name" value="LolA"/>
    <property type="match status" value="1"/>
</dbReference>
<dbReference type="Pfam" id="PF03548">
    <property type="entry name" value="LolA"/>
    <property type="match status" value="1"/>
</dbReference>
<dbReference type="Proteomes" id="UP001320209">
    <property type="component" value="Chromosome"/>
</dbReference>
<gene>
    <name evidence="2" type="ORF">HYD_1510</name>
</gene>
<organism evidence="2 3">
    <name type="scientific">Candidatus Hydrogenosomobacter endosymbioticus</name>
    <dbReference type="NCBI Taxonomy" id="2558174"/>
    <lineage>
        <taxon>Bacteria</taxon>
        <taxon>Pseudomonadati</taxon>
        <taxon>Pseudomonadota</taxon>
        <taxon>Alphaproteobacteria</taxon>
        <taxon>Holosporales</taxon>
        <taxon>Holosporaceae</taxon>
        <taxon>Candidatus Hydrogenosomobacter</taxon>
    </lineage>
</organism>
<name>A0ABN6L2L3_9PROT</name>
<evidence type="ECO:0000256" key="1">
    <source>
        <dbReference type="ARBA" id="ARBA00022729"/>
    </source>
</evidence>
<keyword evidence="3" id="KW-1185">Reference proteome</keyword>
<dbReference type="InterPro" id="IPR029046">
    <property type="entry name" value="LolA/LolB/LppX"/>
</dbReference>
<evidence type="ECO:0000313" key="2">
    <source>
        <dbReference type="EMBL" id="BDB96018.1"/>
    </source>
</evidence>
<dbReference type="PANTHER" id="PTHR35869:SF1">
    <property type="entry name" value="OUTER-MEMBRANE LIPOPROTEIN CARRIER PROTEIN"/>
    <property type="match status" value="1"/>
</dbReference>
<dbReference type="Gene3D" id="2.50.20.10">
    <property type="entry name" value="Lipoprotein localisation LolA/LolB/LppX"/>
    <property type="match status" value="1"/>
</dbReference>
<protein>
    <recommendedName>
        <fullName evidence="4">Outer membrane lipoprotein carrier protein LolA</fullName>
    </recommendedName>
</protein>
<evidence type="ECO:0000313" key="3">
    <source>
        <dbReference type="Proteomes" id="UP001320209"/>
    </source>
</evidence>
<dbReference type="EMBL" id="AP025225">
    <property type="protein sequence ID" value="BDB96018.1"/>
    <property type="molecule type" value="Genomic_DNA"/>
</dbReference>
<sequence>MNRAFRSLFFKRTAKSPSCSSTFFSYTSYKYAAYTNFIIYALCSNAFPSLSNNSRSSIKNTIAYIDEKQQKSNIDLKKYEKLLVNMKTVHADFSQISENGANVAEGEIFIKKPGKARITYSNSPMEIITVGTWLVQYDKKTKGTTYIDLKSVPLYFILQPNAAFREYVNVLGIVQSASNTKIIATLKQNKASDGQITIVFGENPLRLEGWIIHPTGAKPIVVNLRNVKMNCPISDEVFKFDDPRIRDKLGSTD</sequence>
<dbReference type="SUPFAM" id="SSF89392">
    <property type="entry name" value="Prokaryotic lipoproteins and lipoprotein localization factors"/>
    <property type="match status" value="1"/>
</dbReference>
<keyword evidence="1" id="KW-0732">Signal</keyword>
<dbReference type="InterPro" id="IPR004564">
    <property type="entry name" value="OM_lipoprot_carrier_LolA-like"/>
</dbReference>
<dbReference type="PANTHER" id="PTHR35869">
    <property type="entry name" value="OUTER-MEMBRANE LIPOPROTEIN CARRIER PROTEIN"/>
    <property type="match status" value="1"/>
</dbReference>
<reference evidence="2" key="1">
    <citation type="submission" date="2021-10" db="EMBL/GenBank/DDBJ databases">
        <title>Genome Sequence of The Candidatus Hydrogeosomobacter endosymbioticus, an Intracellular Bacterial Symbiont of the Anaerobic Ciliate GW7.</title>
        <authorList>
            <person name="Shiohama Y."/>
            <person name="Shinzato N."/>
        </authorList>
    </citation>
    <scope>NUCLEOTIDE SEQUENCE [LARGE SCALE GENOMIC DNA]</scope>
    <source>
        <strain evidence="2">200920</strain>
    </source>
</reference>